<reference evidence="1 2" key="1">
    <citation type="submission" date="2019-06" db="EMBL/GenBank/DDBJ databases">
        <title>Genome sequence of Rhodobacteraceae bacterium D4M1.</title>
        <authorList>
            <person name="Cao J."/>
        </authorList>
    </citation>
    <scope>NUCLEOTIDE SEQUENCE [LARGE SCALE GENOMIC DNA]</scope>
    <source>
        <strain evidence="1 2">D4M1</strain>
    </source>
</reference>
<name>A0A5B8FW30_9RHOB</name>
<dbReference type="RefSeq" id="WP_138572312.1">
    <property type="nucleotide sequence ID" value="NZ_CP040818.1"/>
</dbReference>
<dbReference type="EMBL" id="CP040818">
    <property type="protein sequence ID" value="QDL91634.1"/>
    <property type="molecule type" value="Genomic_DNA"/>
</dbReference>
<dbReference type="Proteomes" id="UP000305888">
    <property type="component" value="Chromosome"/>
</dbReference>
<proteinExistence type="predicted"/>
<evidence type="ECO:0000313" key="2">
    <source>
        <dbReference type="Proteomes" id="UP000305888"/>
    </source>
</evidence>
<sequence length="68" mass="6983">MTRSALDIANELLDAAERARQAGDTVASITLALKAAEYTQLAKLLGDEITKAEATPARSAAGRPAGEG</sequence>
<keyword evidence="2" id="KW-1185">Reference proteome</keyword>
<protein>
    <submittedName>
        <fullName evidence="1">Uncharacterized protein</fullName>
    </submittedName>
</protein>
<accession>A0A5B8FW30</accession>
<dbReference type="AlphaFoldDB" id="A0A5B8FW30"/>
<gene>
    <name evidence="1" type="ORF">FDP22_07445</name>
</gene>
<dbReference type="KEGG" id="ppru:FDP22_07445"/>
<evidence type="ECO:0000313" key="1">
    <source>
        <dbReference type="EMBL" id="QDL91634.1"/>
    </source>
</evidence>
<organism evidence="1 2">
    <name type="scientific">Paroceanicella profunda</name>
    <dbReference type="NCBI Taxonomy" id="2579971"/>
    <lineage>
        <taxon>Bacteria</taxon>
        <taxon>Pseudomonadati</taxon>
        <taxon>Pseudomonadota</taxon>
        <taxon>Alphaproteobacteria</taxon>
        <taxon>Rhodobacterales</taxon>
        <taxon>Paracoccaceae</taxon>
        <taxon>Paroceanicella</taxon>
    </lineage>
</organism>